<dbReference type="AlphaFoldDB" id="A0A240TZ90"/>
<sequence>MLEPSGPASAAVPASRLVDTNVLIVASAADAGSPFRQEGTPVDDAALRQRVFDWLEAFEGDPARHAVLDAGWLVCGEYGHKLSEQDYGWLVMMHKIDRNEVVWVDVQPDADGNAVLPTALASAVTDLADRKMVAAALAALELGSACKLTNASDTDWLDCQKALRAVGLEVENLLNDWLVARWHTKHGKKARYD</sequence>
<evidence type="ECO:0008006" key="3">
    <source>
        <dbReference type="Google" id="ProtNLM"/>
    </source>
</evidence>
<gene>
    <name evidence="1" type="ORF">CBP34_00530</name>
</gene>
<keyword evidence="2" id="KW-1185">Reference proteome</keyword>
<dbReference type="EMBL" id="CP021361">
    <property type="protein sequence ID" value="ART50451.1"/>
    <property type="molecule type" value="Genomic_DNA"/>
</dbReference>
<proteinExistence type="predicted"/>
<name>A0A240TZ90_9BURK</name>
<dbReference type="RefSeq" id="WP_208616356.1">
    <property type="nucleotide sequence ID" value="NZ_CP021361.1"/>
</dbReference>
<evidence type="ECO:0000313" key="2">
    <source>
        <dbReference type="Proteomes" id="UP000194432"/>
    </source>
</evidence>
<accession>A0A240TZ90</accession>
<reference evidence="1 2" key="1">
    <citation type="submission" date="2017-05" db="EMBL/GenBank/DDBJ databases">
        <title>Polyphasic characterization of four soil-derived phenanthrene-degrading Acidovorax strains and proposal of Acidovorax phenanthrenivorans sp. nov.</title>
        <authorList>
            <person name="Singleton D.R."/>
            <person name="Lee J."/>
            <person name="Dickey A.N."/>
            <person name="Stroud A."/>
            <person name="Scholl E.H."/>
            <person name="Wright F.A."/>
            <person name="Aitken M.D."/>
        </authorList>
    </citation>
    <scope>NUCLEOTIDE SEQUENCE [LARGE SCALE GENOMIC DNA]</scope>
    <source>
        <strain evidence="1">NA3</strain>
    </source>
</reference>
<organism evidence="1 2">
    <name type="scientific">Acidovorax carolinensis</name>
    <dbReference type="NCBI Taxonomy" id="553814"/>
    <lineage>
        <taxon>Bacteria</taxon>
        <taxon>Pseudomonadati</taxon>
        <taxon>Pseudomonadota</taxon>
        <taxon>Betaproteobacteria</taxon>
        <taxon>Burkholderiales</taxon>
        <taxon>Comamonadaceae</taxon>
        <taxon>Acidovorax</taxon>
    </lineage>
</organism>
<protein>
    <recommendedName>
        <fullName evidence="3">PIN domain-containing protein</fullName>
    </recommendedName>
</protein>
<evidence type="ECO:0000313" key="1">
    <source>
        <dbReference type="EMBL" id="ART50451.1"/>
    </source>
</evidence>
<dbReference type="Proteomes" id="UP000194432">
    <property type="component" value="Chromosome 1"/>
</dbReference>
<dbReference type="KEGG" id="acin:CBP34_00530"/>